<dbReference type="AlphaFoldDB" id="A0AAV9D884"/>
<dbReference type="CDD" id="cd04905">
    <property type="entry name" value="ACT_CM-PDT"/>
    <property type="match status" value="1"/>
</dbReference>
<keyword evidence="5" id="KW-0057">Aromatic amino acid biosynthesis</keyword>
<dbReference type="GO" id="GO:0009094">
    <property type="term" value="P:L-phenylalanine biosynthetic process"/>
    <property type="evidence" value="ECO:0007669"/>
    <property type="project" value="UniProtKB-KW"/>
</dbReference>
<dbReference type="SUPFAM" id="SSF53850">
    <property type="entry name" value="Periplasmic binding protein-like II"/>
    <property type="match status" value="1"/>
</dbReference>
<organism evidence="11 12">
    <name type="scientific">Acorus calamus</name>
    <name type="common">Sweet flag</name>
    <dbReference type="NCBI Taxonomy" id="4465"/>
    <lineage>
        <taxon>Eukaryota</taxon>
        <taxon>Viridiplantae</taxon>
        <taxon>Streptophyta</taxon>
        <taxon>Embryophyta</taxon>
        <taxon>Tracheophyta</taxon>
        <taxon>Spermatophyta</taxon>
        <taxon>Magnoliopsida</taxon>
        <taxon>Liliopsida</taxon>
        <taxon>Acoraceae</taxon>
        <taxon>Acorus</taxon>
    </lineage>
</organism>
<dbReference type="PANTHER" id="PTHR21022">
    <property type="entry name" value="PREPHENATE DEHYDRATASE P PROTEIN"/>
    <property type="match status" value="1"/>
</dbReference>
<comment type="subcellular location">
    <subcellularLocation>
        <location evidence="1">Plastid</location>
        <location evidence="1">Chloroplast stroma</location>
    </subcellularLocation>
</comment>
<feature type="domain" description="ACT" evidence="10">
    <location>
        <begin position="225"/>
        <end position="304"/>
    </location>
</feature>
<dbReference type="InterPro" id="IPR002912">
    <property type="entry name" value="ACT_dom"/>
</dbReference>
<feature type="region of interest" description="Disordered" evidence="8">
    <location>
        <begin position="1"/>
        <end position="20"/>
    </location>
</feature>
<evidence type="ECO:0000259" key="10">
    <source>
        <dbReference type="PROSITE" id="PS51671"/>
    </source>
</evidence>
<dbReference type="CDD" id="cd13631">
    <property type="entry name" value="PBP2_Ct-PDT_like"/>
    <property type="match status" value="1"/>
</dbReference>
<evidence type="ECO:0000256" key="7">
    <source>
        <dbReference type="ARBA" id="ARBA00023239"/>
    </source>
</evidence>
<dbReference type="InterPro" id="IPR045865">
    <property type="entry name" value="ACT-like_dom_sf"/>
</dbReference>
<dbReference type="GO" id="GO:0004664">
    <property type="term" value="F:prephenate dehydratase activity"/>
    <property type="evidence" value="ECO:0007669"/>
    <property type="project" value="InterPro"/>
</dbReference>
<evidence type="ECO:0000256" key="5">
    <source>
        <dbReference type="ARBA" id="ARBA00023141"/>
    </source>
</evidence>
<evidence type="ECO:0000313" key="12">
    <source>
        <dbReference type="Proteomes" id="UP001180020"/>
    </source>
</evidence>
<reference evidence="11" key="2">
    <citation type="submission" date="2023-06" db="EMBL/GenBank/DDBJ databases">
        <authorList>
            <person name="Ma L."/>
            <person name="Liu K.-W."/>
            <person name="Li Z."/>
            <person name="Hsiao Y.-Y."/>
            <person name="Qi Y."/>
            <person name="Fu T."/>
            <person name="Tang G."/>
            <person name="Zhang D."/>
            <person name="Sun W.-H."/>
            <person name="Liu D.-K."/>
            <person name="Li Y."/>
            <person name="Chen G.-Z."/>
            <person name="Liu X.-D."/>
            <person name="Liao X.-Y."/>
            <person name="Jiang Y.-T."/>
            <person name="Yu X."/>
            <person name="Hao Y."/>
            <person name="Huang J."/>
            <person name="Zhao X.-W."/>
            <person name="Ke S."/>
            <person name="Chen Y.-Y."/>
            <person name="Wu W.-L."/>
            <person name="Hsu J.-L."/>
            <person name="Lin Y.-F."/>
            <person name="Huang M.-D."/>
            <person name="Li C.-Y."/>
            <person name="Huang L."/>
            <person name="Wang Z.-W."/>
            <person name="Zhao X."/>
            <person name="Zhong W.-Y."/>
            <person name="Peng D.-H."/>
            <person name="Ahmad S."/>
            <person name="Lan S."/>
            <person name="Zhang J.-S."/>
            <person name="Tsai W.-C."/>
            <person name="Van De Peer Y."/>
            <person name="Liu Z.-J."/>
        </authorList>
    </citation>
    <scope>NUCLEOTIDE SEQUENCE</scope>
    <source>
        <strain evidence="11">CP</strain>
        <tissue evidence="11">Leaves</tissue>
    </source>
</reference>
<keyword evidence="4" id="KW-0028">Amino-acid biosynthesis</keyword>
<comment type="caution">
    <text evidence="11">The sequence shown here is derived from an EMBL/GenBank/DDBJ whole genome shotgun (WGS) entry which is preliminary data.</text>
</comment>
<keyword evidence="12" id="KW-1185">Reference proteome</keyword>
<evidence type="ECO:0000256" key="2">
    <source>
        <dbReference type="ARBA" id="ARBA00004741"/>
    </source>
</evidence>
<dbReference type="GO" id="GO:0009570">
    <property type="term" value="C:chloroplast stroma"/>
    <property type="evidence" value="ECO:0007669"/>
    <property type="project" value="UniProtKB-SubCell"/>
</dbReference>
<dbReference type="InterPro" id="IPR018528">
    <property type="entry name" value="Preph_deHydtase_CS"/>
</dbReference>
<dbReference type="Gene3D" id="3.40.190.10">
    <property type="entry name" value="Periplasmic binding protein-like II"/>
    <property type="match status" value="2"/>
</dbReference>
<dbReference type="Proteomes" id="UP001180020">
    <property type="component" value="Unassembled WGS sequence"/>
</dbReference>
<dbReference type="EMBL" id="JAUJYO010000015">
    <property type="protein sequence ID" value="KAK1297365.1"/>
    <property type="molecule type" value="Genomic_DNA"/>
</dbReference>
<feature type="compositionally biased region" description="Gly residues" evidence="8">
    <location>
        <begin position="1"/>
        <end position="10"/>
    </location>
</feature>
<evidence type="ECO:0008006" key="13">
    <source>
        <dbReference type="Google" id="ProtNLM"/>
    </source>
</evidence>
<reference evidence="11" key="1">
    <citation type="journal article" date="2023" name="Nat. Commun.">
        <title>Diploid and tetraploid genomes of Acorus and the evolution of monocots.</title>
        <authorList>
            <person name="Ma L."/>
            <person name="Liu K.W."/>
            <person name="Li Z."/>
            <person name="Hsiao Y.Y."/>
            <person name="Qi Y."/>
            <person name="Fu T."/>
            <person name="Tang G.D."/>
            <person name="Zhang D."/>
            <person name="Sun W.H."/>
            <person name="Liu D.K."/>
            <person name="Li Y."/>
            <person name="Chen G.Z."/>
            <person name="Liu X.D."/>
            <person name="Liao X.Y."/>
            <person name="Jiang Y.T."/>
            <person name="Yu X."/>
            <person name="Hao Y."/>
            <person name="Huang J."/>
            <person name="Zhao X.W."/>
            <person name="Ke S."/>
            <person name="Chen Y.Y."/>
            <person name="Wu W.L."/>
            <person name="Hsu J.L."/>
            <person name="Lin Y.F."/>
            <person name="Huang M.D."/>
            <person name="Li C.Y."/>
            <person name="Huang L."/>
            <person name="Wang Z.W."/>
            <person name="Zhao X."/>
            <person name="Zhong W.Y."/>
            <person name="Peng D.H."/>
            <person name="Ahmad S."/>
            <person name="Lan S."/>
            <person name="Zhang J.S."/>
            <person name="Tsai W.C."/>
            <person name="Van de Peer Y."/>
            <person name="Liu Z.J."/>
        </authorList>
    </citation>
    <scope>NUCLEOTIDE SEQUENCE</scope>
    <source>
        <strain evidence="11">CP</strain>
    </source>
</reference>
<sequence length="313" mass="34274">MALTHGGNGAGNLDKHRGGVKREEREMWNEKWWVAYQGVPGAYSELAARTACPGCFTLPCRTLTGAVLAVESGEADRAVLPVESTMDGTALRNYDILLRHDVRVAREITLFVRYCLLALPGVRKAGLRRVMSHPVALAHCGRALARLGVDREPVEDTAGAVRLLSTRRMFDAAAIASARAGEIYGLDVIDEGVQDEAWNTTRFLIVSRDGEVGAGARAPKKTSMVVAHAGDDAMAMLRRVLSAFASRGVNLTKLEWLKGRRLRVFARVMVVDFEGSVEEEENVREAVKEVEESAAFVRVLGCYASDRTVYNLE</sequence>
<feature type="domain" description="Prephenate dehydratase" evidence="9">
    <location>
        <begin position="33"/>
        <end position="208"/>
    </location>
</feature>
<keyword evidence="7" id="KW-0456">Lyase</keyword>
<dbReference type="PANTHER" id="PTHR21022:SF17">
    <property type="entry name" value="OS10G0523700 PROTEIN"/>
    <property type="match status" value="1"/>
</dbReference>
<dbReference type="PROSITE" id="PS00857">
    <property type="entry name" value="PREPHENATE_DEHYDR_1"/>
    <property type="match status" value="1"/>
</dbReference>
<dbReference type="Pfam" id="PF00800">
    <property type="entry name" value="PDT"/>
    <property type="match status" value="1"/>
</dbReference>
<evidence type="ECO:0000259" key="9">
    <source>
        <dbReference type="PROSITE" id="PS51171"/>
    </source>
</evidence>
<comment type="pathway">
    <text evidence="2">Amino-acid biosynthesis; L-phenylalanine biosynthesis; phenylpyruvate from prephenate: step 1/1.</text>
</comment>
<protein>
    <recommendedName>
        <fullName evidence="13">Prephenate dehydratase</fullName>
    </recommendedName>
</protein>
<dbReference type="SUPFAM" id="SSF55021">
    <property type="entry name" value="ACT-like"/>
    <property type="match status" value="1"/>
</dbReference>
<dbReference type="InterPro" id="IPR008242">
    <property type="entry name" value="Chor_mutase/pphenate_deHydtase"/>
</dbReference>
<dbReference type="Gene3D" id="3.30.70.260">
    <property type="match status" value="1"/>
</dbReference>
<dbReference type="GO" id="GO:0047769">
    <property type="term" value="F:arogenate dehydratase activity"/>
    <property type="evidence" value="ECO:0007669"/>
    <property type="project" value="TreeGrafter"/>
</dbReference>
<proteinExistence type="predicted"/>
<evidence type="ECO:0000256" key="3">
    <source>
        <dbReference type="ARBA" id="ARBA00004929"/>
    </source>
</evidence>
<keyword evidence="6" id="KW-0584">Phenylalanine biosynthesis</keyword>
<dbReference type="PROSITE" id="PS51671">
    <property type="entry name" value="ACT"/>
    <property type="match status" value="1"/>
</dbReference>
<name>A0AAV9D884_ACOCL</name>
<evidence type="ECO:0000256" key="8">
    <source>
        <dbReference type="SAM" id="MobiDB-lite"/>
    </source>
</evidence>
<evidence type="ECO:0000256" key="1">
    <source>
        <dbReference type="ARBA" id="ARBA00004470"/>
    </source>
</evidence>
<dbReference type="PROSITE" id="PS51171">
    <property type="entry name" value="PREPHENATE_DEHYDR_3"/>
    <property type="match status" value="1"/>
</dbReference>
<dbReference type="InterPro" id="IPR001086">
    <property type="entry name" value="Preph_deHydtase"/>
</dbReference>
<gene>
    <name evidence="11" type="ORF">QJS10_CPB15g00671</name>
</gene>
<dbReference type="PIRSF" id="PIRSF001500">
    <property type="entry name" value="Chor_mut_pdt_Ppr"/>
    <property type="match status" value="1"/>
</dbReference>
<accession>A0AAV9D884</accession>
<evidence type="ECO:0000256" key="6">
    <source>
        <dbReference type="ARBA" id="ARBA00023222"/>
    </source>
</evidence>
<dbReference type="FunFam" id="3.40.190.10:FF:000031">
    <property type="entry name" value="Arogenate dehydratase"/>
    <property type="match status" value="1"/>
</dbReference>
<comment type="pathway">
    <text evidence="3">Amino-acid biosynthesis; L-phenylalanine biosynthesis; L-phenylalanine from L-arogenate: step 1/1.</text>
</comment>
<evidence type="ECO:0000313" key="11">
    <source>
        <dbReference type="EMBL" id="KAK1297365.1"/>
    </source>
</evidence>
<evidence type="ECO:0000256" key="4">
    <source>
        <dbReference type="ARBA" id="ARBA00022605"/>
    </source>
</evidence>